<dbReference type="AlphaFoldDB" id="A0A7S3I193"/>
<gene>
    <name evidence="4" type="ORF">FEHR0123_LOCUS5244</name>
</gene>
<dbReference type="PANTHER" id="PTHR43298:SF2">
    <property type="entry name" value="FMN_FAD EXPORTER YEEO-RELATED"/>
    <property type="match status" value="1"/>
</dbReference>
<feature type="transmembrane region" description="Helical" evidence="3">
    <location>
        <begin position="72"/>
        <end position="93"/>
    </location>
</feature>
<evidence type="ECO:0000313" key="4">
    <source>
        <dbReference type="EMBL" id="CAE0310327.1"/>
    </source>
</evidence>
<name>A0A7S3I193_9SPIT</name>
<feature type="transmembrane region" description="Helical" evidence="3">
    <location>
        <begin position="133"/>
        <end position="157"/>
    </location>
</feature>
<evidence type="ECO:0000256" key="3">
    <source>
        <dbReference type="SAM" id="Phobius"/>
    </source>
</evidence>
<keyword evidence="2" id="KW-0813">Transport</keyword>
<evidence type="ECO:0000256" key="1">
    <source>
        <dbReference type="ARBA" id="ARBA00010199"/>
    </source>
</evidence>
<proteinExistence type="inferred from homology"/>
<accession>A0A7S3I193</accession>
<feature type="transmembrane region" description="Helical" evidence="3">
    <location>
        <begin position="29"/>
        <end position="51"/>
    </location>
</feature>
<dbReference type="GO" id="GO:0015297">
    <property type="term" value="F:antiporter activity"/>
    <property type="evidence" value="ECO:0007669"/>
    <property type="project" value="InterPro"/>
</dbReference>
<keyword evidence="3" id="KW-1133">Transmembrane helix</keyword>
<reference evidence="4" key="1">
    <citation type="submission" date="2021-01" db="EMBL/GenBank/DDBJ databases">
        <authorList>
            <person name="Corre E."/>
            <person name="Pelletier E."/>
            <person name="Niang G."/>
            <person name="Scheremetjew M."/>
            <person name="Finn R."/>
            <person name="Kale V."/>
            <person name="Holt S."/>
            <person name="Cochrane G."/>
            <person name="Meng A."/>
            <person name="Brown T."/>
            <person name="Cohen L."/>
        </authorList>
    </citation>
    <scope>NUCLEOTIDE SEQUENCE</scope>
    <source>
        <strain evidence="4">Fehren 1</strain>
    </source>
</reference>
<keyword evidence="3" id="KW-0812">Transmembrane</keyword>
<dbReference type="GO" id="GO:0042910">
    <property type="term" value="F:xenobiotic transmembrane transporter activity"/>
    <property type="evidence" value="ECO:0007669"/>
    <property type="project" value="InterPro"/>
</dbReference>
<dbReference type="InterPro" id="IPR002528">
    <property type="entry name" value="MATE_fam"/>
</dbReference>
<dbReference type="EMBL" id="HBIE01016805">
    <property type="protein sequence ID" value="CAE0310327.1"/>
    <property type="molecule type" value="Transcribed_RNA"/>
</dbReference>
<comment type="similarity">
    <text evidence="1">Belongs to the multi antimicrobial extrusion (MATE) (TC 2.A.66.1) family.</text>
</comment>
<dbReference type="PANTHER" id="PTHR43298">
    <property type="entry name" value="MULTIDRUG RESISTANCE PROTEIN NORM-RELATED"/>
    <property type="match status" value="1"/>
</dbReference>
<evidence type="ECO:0000256" key="2">
    <source>
        <dbReference type="ARBA" id="ARBA00022448"/>
    </source>
</evidence>
<dbReference type="Pfam" id="PF01554">
    <property type="entry name" value="MatE"/>
    <property type="match status" value="1"/>
</dbReference>
<feature type="transmembrane region" description="Helical" evidence="3">
    <location>
        <begin position="99"/>
        <end position="121"/>
    </location>
</feature>
<organism evidence="4">
    <name type="scientific">Favella ehrenbergii</name>
    <dbReference type="NCBI Taxonomy" id="182087"/>
    <lineage>
        <taxon>Eukaryota</taxon>
        <taxon>Sar</taxon>
        <taxon>Alveolata</taxon>
        <taxon>Ciliophora</taxon>
        <taxon>Intramacronucleata</taxon>
        <taxon>Spirotrichea</taxon>
        <taxon>Choreotrichia</taxon>
        <taxon>Tintinnida</taxon>
        <taxon>Xystonellidae</taxon>
        <taxon>Favella</taxon>
    </lineage>
</organism>
<keyword evidence="3" id="KW-0472">Membrane</keyword>
<protein>
    <submittedName>
        <fullName evidence="4">Uncharacterized protein</fullName>
    </submittedName>
</protein>
<sequence length="223" mass="23686">MVPYGMALAAVSYIGHSLGAGKPGEARSGVKIVALASLVCSLAIAMVILLFKSVLIELFTDDLSVLATTKECFYLAIAALFFDWLQCCASGAIKGAGYQGLGSVGSLASLGLVAMPLSWALAFRQGWGIKGLWVGYGCSALALTAFFYALLFCWIDWEAIAEAAARDEDSGAKVKTGEGLKKYVTLKTGSRLEEPLIIAELRKTRSSTSSQSELTDDAEYAWV</sequence>
<dbReference type="GO" id="GO:0005886">
    <property type="term" value="C:plasma membrane"/>
    <property type="evidence" value="ECO:0007669"/>
    <property type="project" value="TreeGrafter"/>
</dbReference>
<dbReference type="InterPro" id="IPR050222">
    <property type="entry name" value="MATE_MdtK"/>
</dbReference>